<evidence type="ECO:0000256" key="1">
    <source>
        <dbReference type="SAM" id="MobiDB-lite"/>
    </source>
</evidence>
<name>A0A2K0W8U7_GIBNY</name>
<gene>
    <name evidence="2" type="ORF">FNYG_07854</name>
</gene>
<protein>
    <submittedName>
        <fullName evidence="2">Uncharacterized protein</fullName>
    </submittedName>
</protein>
<comment type="caution">
    <text evidence="2">The sequence shown here is derived from an EMBL/GenBank/DDBJ whole genome shotgun (WGS) entry which is preliminary data.</text>
</comment>
<feature type="region of interest" description="Disordered" evidence="1">
    <location>
        <begin position="1"/>
        <end position="29"/>
    </location>
</feature>
<proteinExistence type="predicted"/>
<organism evidence="2 3">
    <name type="scientific">Gibberella nygamai</name>
    <name type="common">Bean root rot disease fungus</name>
    <name type="synonym">Fusarium nygamai</name>
    <dbReference type="NCBI Taxonomy" id="42673"/>
    <lineage>
        <taxon>Eukaryota</taxon>
        <taxon>Fungi</taxon>
        <taxon>Dikarya</taxon>
        <taxon>Ascomycota</taxon>
        <taxon>Pezizomycotina</taxon>
        <taxon>Sordariomycetes</taxon>
        <taxon>Hypocreomycetidae</taxon>
        <taxon>Hypocreales</taxon>
        <taxon>Nectriaceae</taxon>
        <taxon>Fusarium</taxon>
        <taxon>Fusarium fujikuroi species complex</taxon>
    </lineage>
</organism>
<keyword evidence="3" id="KW-1185">Reference proteome</keyword>
<dbReference type="EMBL" id="MTQA01000099">
    <property type="protein sequence ID" value="PNP78712.1"/>
    <property type="molecule type" value="Genomic_DNA"/>
</dbReference>
<dbReference type="AlphaFoldDB" id="A0A2K0W8U7"/>
<accession>A0A2K0W8U7</accession>
<evidence type="ECO:0000313" key="2">
    <source>
        <dbReference type="EMBL" id="PNP78712.1"/>
    </source>
</evidence>
<dbReference type="Proteomes" id="UP000236664">
    <property type="component" value="Unassembled WGS sequence"/>
</dbReference>
<evidence type="ECO:0000313" key="3">
    <source>
        <dbReference type="Proteomes" id="UP000236664"/>
    </source>
</evidence>
<sequence>MAALPTADFRVQYHPGGSRNGGNATPRKVRQVSISEQRTGLTITTFQGHNINGKKLAEKAEAGEIASSEFPNHIFAWPLLLQVR</sequence>
<reference evidence="2 3" key="1">
    <citation type="submission" date="2017-06" db="EMBL/GenBank/DDBJ databases">
        <title>Genome of Fusarium nygamai isolate CS10214.</title>
        <authorList>
            <person name="Gardiner D.M."/>
            <person name="Obanor F."/>
            <person name="Kazan K."/>
        </authorList>
    </citation>
    <scope>NUCLEOTIDE SEQUENCE [LARGE SCALE GENOMIC DNA]</scope>
    <source>
        <strain evidence="2 3">CS10214</strain>
    </source>
</reference>